<reference evidence="3" key="1">
    <citation type="submission" date="2023-05" db="EMBL/GenBank/DDBJ databases">
        <title>Nepenthes gracilis genome sequencing.</title>
        <authorList>
            <person name="Fukushima K."/>
        </authorList>
    </citation>
    <scope>NUCLEOTIDE SEQUENCE</scope>
    <source>
        <strain evidence="3">SING2019-196</strain>
    </source>
</reference>
<name>A0AAD3Y5H8_NEPGR</name>
<organism evidence="3 4">
    <name type="scientific">Nepenthes gracilis</name>
    <name type="common">Slender pitcher plant</name>
    <dbReference type="NCBI Taxonomy" id="150966"/>
    <lineage>
        <taxon>Eukaryota</taxon>
        <taxon>Viridiplantae</taxon>
        <taxon>Streptophyta</taxon>
        <taxon>Embryophyta</taxon>
        <taxon>Tracheophyta</taxon>
        <taxon>Spermatophyta</taxon>
        <taxon>Magnoliopsida</taxon>
        <taxon>eudicotyledons</taxon>
        <taxon>Gunneridae</taxon>
        <taxon>Pentapetalae</taxon>
        <taxon>Caryophyllales</taxon>
        <taxon>Nepenthaceae</taxon>
        <taxon>Nepenthes</taxon>
    </lineage>
</organism>
<keyword evidence="1" id="KW-0472">Membrane</keyword>
<evidence type="ECO:0000256" key="1">
    <source>
        <dbReference type="SAM" id="Phobius"/>
    </source>
</evidence>
<proteinExistence type="predicted"/>
<keyword evidence="4" id="KW-1185">Reference proteome</keyword>
<evidence type="ECO:0000256" key="2">
    <source>
        <dbReference type="SAM" id="SignalP"/>
    </source>
</evidence>
<dbReference type="EMBL" id="BSYO01000034">
    <property type="protein sequence ID" value="GMH28245.1"/>
    <property type="molecule type" value="Genomic_DNA"/>
</dbReference>
<dbReference type="Proteomes" id="UP001279734">
    <property type="component" value="Unassembled WGS sequence"/>
</dbReference>
<feature type="transmembrane region" description="Helical" evidence="1">
    <location>
        <begin position="102"/>
        <end position="130"/>
    </location>
</feature>
<keyword evidence="1" id="KW-0812">Transmembrane</keyword>
<accession>A0AAD3Y5H8</accession>
<dbReference type="AlphaFoldDB" id="A0AAD3Y5H8"/>
<protein>
    <submittedName>
        <fullName evidence="3">Uncharacterized protein</fullName>
    </submittedName>
</protein>
<keyword evidence="2" id="KW-0732">Signal</keyword>
<gene>
    <name evidence="3" type="ORF">Nepgr_030088</name>
</gene>
<evidence type="ECO:0000313" key="3">
    <source>
        <dbReference type="EMBL" id="GMH28245.1"/>
    </source>
</evidence>
<feature type="signal peptide" evidence="2">
    <location>
        <begin position="1"/>
        <end position="17"/>
    </location>
</feature>
<keyword evidence="1" id="KW-1133">Transmembrane helix</keyword>
<comment type="caution">
    <text evidence="3">The sequence shown here is derived from an EMBL/GenBank/DDBJ whole genome shotgun (WGS) entry which is preliminary data.</text>
</comment>
<evidence type="ECO:0000313" key="4">
    <source>
        <dbReference type="Proteomes" id="UP001279734"/>
    </source>
</evidence>
<sequence>MLLLMLIGLMLMGRSIAFGGFMLLSHPMPMSPMPLVISRYTLDAEAVARSWNFAQQLVFVPYVGSLDGGWLSDAGAVQSWWFAACEVAEFLWVSSYLLTPEFWLLVIVMWVVLMPNVMLKFWLCCFLVYLRLNAYAAVVMGSIAEMDGYWVGVDGPLSADTV</sequence>
<feature type="chain" id="PRO_5041994281" evidence="2">
    <location>
        <begin position="18"/>
        <end position="162"/>
    </location>
</feature>